<dbReference type="InterPro" id="IPR000719">
    <property type="entry name" value="Prot_kinase_dom"/>
</dbReference>
<proteinExistence type="predicted"/>
<keyword evidence="10" id="KW-1185">Reference proteome</keyword>
<dbReference type="InterPro" id="IPR011009">
    <property type="entry name" value="Kinase-like_dom_sf"/>
</dbReference>
<reference evidence="9 10" key="1">
    <citation type="submission" date="2018-10" db="EMBL/GenBank/DDBJ databases">
        <title>Isolation from soil.</title>
        <authorList>
            <person name="Hu J."/>
        </authorList>
    </citation>
    <scope>NUCLEOTIDE SEQUENCE [LARGE SCALE GENOMIC DNA]</scope>
    <source>
        <strain evidence="9 10">NEAU-Ht49</strain>
    </source>
</reference>
<dbReference type="PROSITE" id="PS50011">
    <property type="entry name" value="PROTEIN_KINASE_DOM"/>
    <property type="match status" value="1"/>
</dbReference>
<accession>A0A3M2KWY1</accession>
<dbReference type="CDD" id="cd14014">
    <property type="entry name" value="STKc_PknB_like"/>
    <property type="match status" value="1"/>
</dbReference>
<feature type="non-terminal residue" evidence="9">
    <location>
        <position position="321"/>
    </location>
</feature>
<sequence length="321" mass="34057">MAQWRVAGFEEVRELGRGRHGRTVLARHGTSGSTVVVRYLEPAASGTARERFRREAGALGRLRDPRVARPYQLVENAGGTAVIMERVDGVGLREILRRERRTTPEAGLVLLRDALLGLASAHAVGVVHGDCTPGDVLVRDSGRAVLVDFGVADHAGTASPLYRAPELWHGGETSPTSDVYAVTCVFFEAVAGHRPYGDPEAGHLGAAVPQEDVPEPLRPLVASGMAKDPRVRPSDAALFADEVEKTAYAAFGADWEPRGRRVLADLASPDRFPVSAPSGSSGASGVSGRRRKAAPAPARASGSNRRRTAAAPAPGRRRLPL</sequence>
<name>A0A3M2KWY1_9ACTN</name>
<feature type="compositionally biased region" description="Low complexity" evidence="7">
    <location>
        <begin position="273"/>
        <end position="287"/>
    </location>
</feature>
<gene>
    <name evidence="9" type="ORF">EBO15_43160</name>
</gene>
<keyword evidence="3" id="KW-0808">Transferase</keyword>
<keyword evidence="2 9" id="KW-0723">Serine/threonine-protein kinase</keyword>
<evidence type="ECO:0000256" key="3">
    <source>
        <dbReference type="ARBA" id="ARBA00022679"/>
    </source>
</evidence>
<evidence type="ECO:0000259" key="8">
    <source>
        <dbReference type="PROSITE" id="PS50011"/>
    </source>
</evidence>
<evidence type="ECO:0000313" key="9">
    <source>
        <dbReference type="EMBL" id="RMI29999.1"/>
    </source>
</evidence>
<protein>
    <recommendedName>
        <fullName evidence="1">non-specific serine/threonine protein kinase</fullName>
        <ecNumber evidence="1">2.7.11.1</ecNumber>
    </recommendedName>
</protein>
<feature type="region of interest" description="Disordered" evidence="7">
    <location>
        <begin position="268"/>
        <end position="321"/>
    </location>
</feature>
<evidence type="ECO:0000256" key="6">
    <source>
        <dbReference type="ARBA" id="ARBA00022840"/>
    </source>
</evidence>
<evidence type="ECO:0000256" key="5">
    <source>
        <dbReference type="ARBA" id="ARBA00022777"/>
    </source>
</evidence>
<evidence type="ECO:0000256" key="2">
    <source>
        <dbReference type="ARBA" id="ARBA00022527"/>
    </source>
</evidence>
<evidence type="ECO:0000313" key="10">
    <source>
        <dbReference type="Proteomes" id="UP000282674"/>
    </source>
</evidence>
<dbReference type="SUPFAM" id="SSF56112">
    <property type="entry name" value="Protein kinase-like (PK-like)"/>
    <property type="match status" value="1"/>
</dbReference>
<dbReference type="Proteomes" id="UP000282674">
    <property type="component" value="Unassembled WGS sequence"/>
</dbReference>
<evidence type="ECO:0000256" key="4">
    <source>
        <dbReference type="ARBA" id="ARBA00022741"/>
    </source>
</evidence>
<feature type="domain" description="Protein kinase" evidence="8">
    <location>
        <begin position="9"/>
        <end position="251"/>
    </location>
</feature>
<dbReference type="Gene3D" id="1.10.510.10">
    <property type="entry name" value="Transferase(Phosphotransferase) domain 1"/>
    <property type="match status" value="1"/>
</dbReference>
<comment type="caution">
    <text evidence="9">The sequence shown here is derived from an EMBL/GenBank/DDBJ whole genome shotgun (WGS) entry which is preliminary data.</text>
</comment>
<organism evidence="9 10">
    <name type="scientific">Actinomadura harenae</name>
    <dbReference type="NCBI Taxonomy" id="2483351"/>
    <lineage>
        <taxon>Bacteria</taxon>
        <taxon>Bacillati</taxon>
        <taxon>Actinomycetota</taxon>
        <taxon>Actinomycetes</taxon>
        <taxon>Streptosporangiales</taxon>
        <taxon>Thermomonosporaceae</taxon>
        <taxon>Actinomadura</taxon>
    </lineage>
</organism>
<dbReference type="Pfam" id="PF00069">
    <property type="entry name" value="Pkinase"/>
    <property type="match status" value="1"/>
</dbReference>
<dbReference type="GO" id="GO:0005524">
    <property type="term" value="F:ATP binding"/>
    <property type="evidence" value="ECO:0007669"/>
    <property type="project" value="UniProtKB-KW"/>
</dbReference>
<keyword evidence="6" id="KW-0067">ATP-binding</keyword>
<dbReference type="GO" id="GO:0004674">
    <property type="term" value="F:protein serine/threonine kinase activity"/>
    <property type="evidence" value="ECO:0007669"/>
    <property type="project" value="UniProtKB-KW"/>
</dbReference>
<dbReference type="PANTHER" id="PTHR43289">
    <property type="entry name" value="MITOGEN-ACTIVATED PROTEIN KINASE KINASE KINASE 20-RELATED"/>
    <property type="match status" value="1"/>
</dbReference>
<feature type="compositionally biased region" description="Low complexity" evidence="7">
    <location>
        <begin position="294"/>
        <end position="314"/>
    </location>
</feature>
<dbReference type="OrthoDB" id="4716121at2"/>
<dbReference type="EC" id="2.7.11.1" evidence="1"/>
<dbReference type="AlphaFoldDB" id="A0A3M2KWY1"/>
<keyword evidence="5 9" id="KW-0418">Kinase</keyword>
<evidence type="ECO:0000256" key="7">
    <source>
        <dbReference type="SAM" id="MobiDB-lite"/>
    </source>
</evidence>
<keyword evidence="4" id="KW-0547">Nucleotide-binding</keyword>
<dbReference type="PANTHER" id="PTHR43289:SF6">
    <property type="entry name" value="SERINE_THREONINE-PROTEIN KINASE NEKL-3"/>
    <property type="match status" value="1"/>
</dbReference>
<dbReference type="EMBL" id="RFFG01000240">
    <property type="protein sequence ID" value="RMI29999.1"/>
    <property type="molecule type" value="Genomic_DNA"/>
</dbReference>
<dbReference type="RefSeq" id="WP_147481934.1">
    <property type="nucleotide sequence ID" value="NZ_RFFG01000240.1"/>
</dbReference>
<evidence type="ECO:0000256" key="1">
    <source>
        <dbReference type="ARBA" id="ARBA00012513"/>
    </source>
</evidence>